<feature type="non-terminal residue" evidence="2">
    <location>
        <position position="45"/>
    </location>
</feature>
<dbReference type="EMBL" id="KL707260">
    <property type="protein sequence ID" value="KFW87924.1"/>
    <property type="molecule type" value="Genomic_DNA"/>
</dbReference>
<name>A0A093SZI8_9PASS</name>
<evidence type="ECO:0000313" key="1">
    <source>
        <dbReference type="EMBL" id="KFW83835.1"/>
    </source>
</evidence>
<dbReference type="OrthoDB" id="9838443at2759"/>
<feature type="non-terminal residue" evidence="2">
    <location>
        <position position="1"/>
    </location>
</feature>
<gene>
    <name evidence="2" type="ORF">N305_00044</name>
    <name evidence="1" type="ORF">N305_13115</name>
</gene>
<dbReference type="SUPFAM" id="SSF58069">
    <property type="entry name" value="Virus ectodomain"/>
    <property type="match status" value="1"/>
</dbReference>
<dbReference type="Gene3D" id="1.10.287.210">
    <property type="match status" value="1"/>
</dbReference>
<dbReference type="EMBL" id="KL671835">
    <property type="protein sequence ID" value="KFW83835.1"/>
    <property type="molecule type" value="Genomic_DNA"/>
</dbReference>
<dbReference type="Proteomes" id="UP000053258">
    <property type="component" value="Unassembled WGS sequence"/>
</dbReference>
<dbReference type="AlphaFoldDB" id="A0A093SZI8"/>
<evidence type="ECO:0000313" key="3">
    <source>
        <dbReference type="Proteomes" id="UP000053258"/>
    </source>
</evidence>
<proteinExistence type="predicted"/>
<accession>A0A093SZI8</accession>
<keyword evidence="3" id="KW-1185">Reference proteome</keyword>
<sequence>AIDFLLLAHGHGCQEFEGMCCLNISDHSASIYKQIAALQEQTEKI</sequence>
<protein>
    <submittedName>
        <fullName evidence="2">Uncharacterized protein</fullName>
    </submittedName>
</protein>
<evidence type="ECO:0000313" key="2">
    <source>
        <dbReference type="EMBL" id="KFW87924.1"/>
    </source>
</evidence>
<reference evidence="2 3" key="1">
    <citation type="submission" date="2014-06" db="EMBL/GenBank/DDBJ databases">
        <title>Genome evolution of avian class.</title>
        <authorList>
            <person name="Zhang G."/>
            <person name="Li C."/>
        </authorList>
    </citation>
    <scope>NUCLEOTIDE SEQUENCE [LARGE SCALE GENOMIC DNA]</scope>
    <source>
        <strain evidence="2">BGI_N305</strain>
    </source>
</reference>
<organism evidence="2 3">
    <name type="scientific">Manacus vitellinus</name>
    <name type="common">golden-collared manakin</name>
    <dbReference type="NCBI Taxonomy" id="328815"/>
    <lineage>
        <taxon>Eukaryota</taxon>
        <taxon>Metazoa</taxon>
        <taxon>Chordata</taxon>
        <taxon>Craniata</taxon>
        <taxon>Vertebrata</taxon>
        <taxon>Euteleostomi</taxon>
        <taxon>Archelosauria</taxon>
        <taxon>Archosauria</taxon>
        <taxon>Dinosauria</taxon>
        <taxon>Saurischia</taxon>
        <taxon>Theropoda</taxon>
        <taxon>Coelurosauria</taxon>
        <taxon>Aves</taxon>
        <taxon>Neognathae</taxon>
        <taxon>Neoaves</taxon>
        <taxon>Telluraves</taxon>
        <taxon>Australaves</taxon>
        <taxon>Passeriformes</taxon>
        <taxon>Pipridae</taxon>
        <taxon>Manacus</taxon>
    </lineage>
</organism>